<dbReference type="GO" id="GO:0009707">
    <property type="term" value="C:chloroplast outer membrane"/>
    <property type="evidence" value="ECO:0000318"/>
    <property type="project" value="GO_Central"/>
</dbReference>
<organism evidence="1 2">
    <name type="scientific">Citrus sinensis</name>
    <name type="common">Sweet orange</name>
    <name type="synonym">Citrus aurantium var. sinensis</name>
    <dbReference type="NCBI Taxonomy" id="2711"/>
    <lineage>
        <taxon>Eukaryota</taxon>
        <taxon>Viridiplantae</taxon>
        <taxon>Streptophyta</taxon>
        <taxon>Embryophyta</taxon>
        <taxon>Tracheophyta</taxon>
        <taxon>Spermatophyta</taxon>
        <taxon>Magnoliopsida</taxon>
        <taxon>eudicotyledons</taxon>
        <taxon>Gunneridae</taxon>
        <taxon>Pentapetalae</taxon>
        <taxon>rosids</taxon>
        <taxon>malvids</taxon>
        <taxon>Sapindales</taxon>
        <taxon>Rutaceae</taxon>
        <taxon>Aurantioideae</taxon>
        <taxon>Citrus</taxon>
    </lineage>
</organism>
<dbReference type="Gene3D" id="1.25.40.20">
    <property type="entry name" value="Ankyrin repeat-containing domain"/>
    <property type="match status" value="1"/>
</dbReference>
<dbReference type="SMR" id="A0A067D2L3"/>
<dbReference type="AlphaFoldDB" id="A0A067D2L3"/>
<accession>A0A067D2L3</accession>
<dbReference type="GO" id="GO:0045036">
    <property type="term" value="P:protein targeting to chloroplast"/>
    <property type="evidence" value="ECO:0000318"/>
    <property type="project" value="GO_Central"/>
</dbReference>
<dbReference type="STRING" id="2711.A0A067D2L3"/>
<dbReference type="InterPro" id="IPR036770">
    <property type="entry name" value="Ankyrin_rpt-contain_sf"/>
</dbReference>
<reference evidence="1 2" key="1">
    <citation type="submission" date="2014-04" db="EMBL/GenBank/DDBJ databases">
        <authorList>
            <consortium name="International Citrus Genome Consortium"/>
            <person name="Gmitter F."/>
            <person name="Chen C."/>
            <person name="Farmerie W."/>
            <person name="Harkins T."/>
            <person name="Desany B."/>
            <person name="Mohiuddin M."/>
            <person name="Kodira C."/>
            <person name="Borodovsky M."/>
            <person name="Lomsadze A."/>
            <person name="Burns P."/>
            <person name="Jenkins J."/>
            <person name="Prochnik S."/>
            <person name="Shu S."/>
            <person name="Chapman J."/>
            <person name="Pitluck S."/>
            <person name="Schmutz J."/>
            <person name="Rokhsar D."/>
        </authorList>
    </citation>
    <scope>NUCLEOTIDE SEQUENCE</scope>
</reference>
<keyword evidence="2" id="KW-1185">Reference proteome</keyword>
<gene>
    <name evidence="1" type="ORF">CISIN_1g041196mg</name>
</gene>
<dbReference type="EMBL" id="KK792080">
    <property type="protein sequence ID" value="KDO37053.1"/>
    <property type="molecule type" value="Genomic_DNA"/>
</dbReference>
<sequence>LIKETDQYGWALIHYAAYYNQYQQIYVLLEIDPTASNIVDKDRKMTALHLAAARGLARANERIISLAAKCYELVDDRGWNFFIMQWSFFFN</sequence>
<feature type="non-terminal residue" evidence="1">
    <location>
        <position position="1"/>
    </location>
</feature>
<dbReference type="Proteomes" id="UP000027120">
    <property type="component" value="Unassembled WGS sequence"/>
</dbReference>
<evidence type="ECO:0000313" key="2">
    <source>
        <dbReference type="Proteomes" id="UP000027120"/>
    </source>
</evidence>
<name>A0A067D2L3_CITSI</name>
<evidence type="ECO:0000313" key="1">
    <source>
        <dbReference type="EMBL" id="KDO37053.1"/>
    </source>
</evidence>
<dbReference type="SUPFAM" id="SSF48403">
    <property type="entry name" value="Ankyrin repeat"/>
    <property type="match status" value="1"/>
</dbReference>
<protein>
    <submittedName>
        <fullName evidence="1">Uncharacterized protein</fullName>
    </submittedName>
</protein>
<proteinExistence type="predicted"/>